<gene>
    <name evidence="1" type="ORF">A3K49_02530</name>
</gene>
<dbReference type="AlphaFoldDB" id="A0A1F4T5P6"/>
<organism evidence="1 2">
    <name type="scientific">candidate division WOR-1 bacterium RIFOXYC12_FULL_54_18</name>
    <dbReference type="NCBI Taxonomy" id="1802584"/>
    <lineage>
        <taxon>Bacteria</taxon>
        <taxon>Bacillati</taxon>
        <taxon>Saganbacteria</taxon>
    </lineage>
</organism>
<dbReference type="Proteomes" id="UP000178602">
    <property type="component" value="Unassembled WGS sequence"/>
</dbReference>
<comment type="caution">
    <text evidence="1">The sequence shown here is derived from an EMBL/GenBank/DDBJ whole genome shotgun (WGS) entry which is preliminary data.</text>
</comment>
<dbReference type="EMBL" id="MEUG01000001">
    <property type="protein sequence ID" value="OGC27867.1"/>
    <property type="molecule type" value="Genomic_DNA"/>
</dbReference>
<reference evidence="1 2" key="1">
    <citation type="journal article" date="2016" name="Nat. Commun.">
        <title>Thousands of microbial genomes shed light on interconnected biogeochemical processes in an aquifer system.</title>
        <authorList>
            <person name="Anantharaman K."/>
            <person name="Brown C.T."/>
            <person name="Hug L.A."/>
            <person name="Sharon I."/>
            <person name="Castelle C.J."/>
            <person name="Probst A.J."/>
            <person name="Thomas B.C."/>
            <person name="Singh A."/>
            <person name="Wilkins M.J."/>
            <person name="Karaoz U."/>
            <person name="Brodie E.L."/>
            <person name="Williams K.H."/>
            <person name="Hubbard S.S."/>
            <person name="Banfield J.F."/>
        </authorList>
    </citation>
    <scope>NUCLEOTIDE SEQUENCE [LARGE SCALE GENOMIC DNA]</scope>
</reference>
<proteinExistence type="predicted"/>
<evidence type="ECO:0000313" key="1">
    <source>
        <dbReference type="EMBL" id="OGC27867.1"/>
    </source>
</evidence>
<evidence type="ECO:0000313" key="2">
    <source>
        <dbReference type="Proteomes" id="UP000178602"/>
    </source>
</evidence>
<accession>A0A1F4T5P6</accession>
<sequence>MNSCYYQLNSWEVLAFACSRGKGRYFRATSLGRKLIKVLKLEGRLRPLAFHFYELMEDDGGSSFPLVYRQDLLSVVNEAEKAIAQNEFVKLFGALFGEPEKMALFFKKSANNLLERQVIVLKALAWLAKQEERTFVYLLPWSPFVPALADHAAKKYGIKVVSRYSLADLFTQGAKLGFMIWRFVKGWLAALLKLKPVRPTGNGLLGNLYTLKGFNFATDKRSDFPWLLQFPGEKSLLYFEREDLPVTGGMVKELASRKIKSAALTAKAAATADVQVYRPSLDFIRQSKPIIKTIYYYLRYGGGMRSLYYLVWSFRFIAEYARYHDFYLQQGVKVNVDFVDFDPYRIARHLAIAANGGIGVSYQNSNWPLPNPILASGADLLFLFGPYYLTRQRAVGSRCGRYLFAGYPTDYSFPAARAKGDELRKKLQAKGAQFIICYFDENSSDDSLSIIPNDRSLKVYKKLLNAVLADKSLGLICSPKRPQTLLKRLPEIAQLIDQAKATGRCVFLEGEYGTESYPAQASLAADITITLLLGGTTALECFLAGSRVVYLDLEKLYSYEEYQWGKGTLVFDDLEALMSAIDQVRRDPGVAIGRADLVPNLKEKDPFQDGQAAKRMATYLENLLEKLNQGADRQVALAYADEQYAKAWGSDKIVKGSQ</sequence>
<protein>
    <submittedName>
        <fullName evidence="1">Uncharacterized protein</fullName>
    </submittedName>
</protein>
<name>A0A1F4T5P6_UNCSA</name>